<dbReference type="PANTHER" id="PTHR36509:SF2">
    <property type="entry name" value="BLL3101 PROTEIN"/>
    <property type="match status" value="1"/>
</dbReference>
<gene>
    <name evidence="3" type="ORF">EJ04DRAFT_58434</name>
</gene>
<dbReference type="AlphaFoldDB" id="A0A9P4UYH8"/>
<feature type="domain" description="DUF1214" evidence="1">
    <location>
        <begin position="384"/>
        <end position="476"/>
    </location>
</feature>
<dbReference type="InterPro" id="IPR037049">
    <property type="entry name" value="DUF1214_C_sf"/>
</dbReference>
<evidence type="ECO:0008006" key="5">
    <source>
        <dbReference type="Google" id="ProtNLM"/>
    </source>
</evidence>
<proteinExistence type="predicted"/>
<dbReference type="InterPro" id="IPR010679">
    <property type="entry name" value="DUF1254"/>
</dbReference>
<evidence type="ECO:0000313" key="3">
    <source>
        <dbReference type="EMBL" id="KAF2729898.1"/>
    </source>
</evidence>
<name>A0A9P4UYH8_9PLEO</name>
<dbReference type="Gene3D" id="2.60.40.1610">
    <property type="entry name" value="Domain of unknown function DUF1254"/>
    <property type="match status" value="1"/>
</dbReference>
<feature type="domain" description="DUF1254" evidence="2">
    <location>
        <begin position="78"/>
        <end position="216"/>
    </location>
</feature>
<reference evidence="3" key="1">
    <citation type="journal article" date="2020" name="Stud. Mycol.">
        <title>101 Dothideomycetes genomes: a test case for predicting lifestyles and emergence of pathogens.</title>
        <authorList>
            <person name="Haridas S."/>
            <person name="Albert R."/>
            <person name="Binder M."/>
            <person name="Bloem J."/>
            <person name="Labutti K."/>
            <person name="Salamov A."/>
            <person name="Andreopoulos B."/>
            <person name="Baker S."/>
            <person name="Barry K."/>
            <person name="Bills G."/>
            <person name="Bluhm B."/>
            <person name="Cannon C."/>
            <person name="Castanera R."/>
            <person name="Culley D."/>
            <person name="Daum C."/>
            <person name="Ezra D."/>
            <person name="Gonzalez J."/>
            <person name="Henrissat B."/>
            <person name="Kuo A."/>
            <person name="Liang C."/>
            <person name="Lipzen A."/>
            <person name="Lutzoni F."/>
            <person name="Magnuson J."/>
            <person name="Mondo S."/>
            <person name="Nolan M."/>
            <person name="Ohm R."/>
            <person name="Pangilinan J."/>
            <person name="Park H.-J."/>
            <person name="Ramirez L."/>
            <person name="Alfaro M."/>
            <person name="Sun H."/>
            <person name="Tritt A."/>
            <person name="Yoshinaga Y."/>
            <person name="Zwiers L.-H."/>
            <person name="Turgeon B."/>
            <person name="Goodwin S."/>
            <person name="Spatafora J."/>
            <person name="Crous P."/>
            <person name="Grigoriev I."/>
        </authorList>
    </citation>
    <scope>NUCLEOTIDE SEQUENCE</scope>
    <source>
        <strain evidence="3">CBS 125425</strain>
    </source>
</reference>
<dbReference type="OrthoDB" id="2018906at2759"/>
<dbReference type="InterPro" id="IPR010621">
    <property type="entry name" value="DUF1214"/>
</dbReference>
<dbReference type="InterPro" id="IPR037050">
    <property type="entry name" value="DUF1254_sf"/>
</dbReference>
<evidence type="ECO:0000313" key="4">
    <source>
        <dbReference type="Proteomes" id="UP000799444"/>
    </source>
</evidence>
<protein>
    <recommendedName>
        <fullName evidence="5">DUF1254 domain-containing protein</fullName>
    </recommendedName>
</protein>
<comment type="caution">
    <text evidence="3">The sequence shown here is derived from an EMBL/GenBank/DDBJ whole genome shotgun (WGS) entry which is preliminary data.</text>
</comment>
<dbReference type="EMBL" id="ML996232">
    <property type="protein sequence ID" value="KAF2729898.1"/>
    <property type="molecule type" value="Genomic_DNA"/>
</dbReference>
<dbReference type="SUPFAM" id="SSF160935">
    <property type="entry name" value="VPA0735-like"/>
    <property type="match status" value="1"/>
</dbReference>
<dbReference type="Gene3D" id="2.60.120.600">
    <property type="entry name" value="Domain of unknown function DUF1214, C-terminal domain"/>
    <property type="match status" value="1"/>
</dbReference>
<accession>A0A9P4UYH8</accession>
<evidence type="ECO:0000259" key="2">
    <source>
        <dbReference type="Pfam" id="PF06863"/>
    </source>
</evidence>
<evidence type="ECO:0000259" key="1">
    <source>
        <dbReference type="Pfam" id="PF06742"/>
    </source>
</evidence>
<keyword evidence="4" id="KW-1185">Reference proteome</keyword>
<dbReference type="Proteomes" id="UP000799444">
    <property type="component" value="Unassembled WGS sequence"/>
</dbReference>
<dbReference type="PANTHER" id="PTHR36509">
    <property type="entry name" value="BLL3101 PROTEIN"/>
    <property type="match status" value="1"/>
</dbReference>
<dbReference type="Pfam" id="PF06863">
    <property type="entry name" value="DUF1254"/>
    <property type="match status" value="1"/>
</dbReference>
<dbReference type="Pfam" id="PF06742">
    <property type="entry name" value="DUF1214"/>
    <property type="match status" value="1"/>
</dbReference>
<sequence length="498" mass="55023">MKRSIFSASSLAVLASSHPLEARQYPTLPKAPDTWSGGDTLCASLECKQNALAFAFTYGFPLYPFGATIIDKDTVPTNFLIHQRELVSADEKAIVRPNADTLYTNIFYDISTSDLEITVPDFKQFGEGRFGVWPFYDQYGDNFANIGTVSNITHGKFLVKYDLENIGVFIKGAPAGYDGWIGMGTTYGIGINRIEVTNTTEDIEKATQIQDQMKIAQVPRNSTVAPRLDLDVFKRPGYWPSNNTSIPQAVLHQTAYFAPYNLPKVAEDRPWVNQTLENAGMRHGIWTQPPGTNLSAAVGAANASVEALFTAPGTVFPVGKNWALYDDKVVGDFENWYQARYFTAGWGYLAVQPSQAVYPSLIDIDSVGTNQALLFEFSGRPTLKQSSFWSMTLYDGEGYFIPNELNRFALGDRSNLTFPDGSPLYVNGEPAGDDAPFKMLVQPVDVEPPANWTSNWLPAPSGGGDLQVTLRWYGATENMEENGDYVYPKVMVIDAIRA</sequence>
<organism evidence="3 4">
    <name type="scientific">Polyplosphaeria fusca</name>
    <dbReference type="NCBI Taxonomy" id="682080"/>
    <lineage>
        <taxon>Eukaryota</taxon>
        <taxon>Fungi</taxon>
        <taxon>Dikarya</taxon>
        <taxon>Ascomycota</taxon>
        <taxon>Pezizomycotina</taxon>
        <taxon>Dothideomycetes</taxon>
        <taxon>Pleosporomycetidae</taxon>
        <taxon>Pleosporales</taxon>
        <taxon>Tetraplosphaeriaceae</taxon>
        <taxon>Polyplosphaeria</taxon>
    </lineage>
</organism>